<protein>
    <recommendedName>
        <fullName evidence="12">L-dopachrome isomerase</fullName>
        <ecNumber evidence="9">5.3.2.1</ecNumber>
        <ecNumber evidence="8">5.3.3.12</ecNumber>
    </recommendedName>
    <alternativeName>
        <fullName evidence="10">L-dopachrome tautomerase</fullName>
    </alternativeName>
    <alternativeName>
        <fullName evidence="11">Phenylpyruvate tautomerase</fullName>
    </alternativeName>
</protein>
<evidence type="ECO:0000256" key="10">
    <source>
        <dbReference type="ARBA" id="ARBA00041631"/>
    </source>
</evidence>
<dbReference type="OrthoDB" id="255819at2759"/>
<dbReference type="EC" id="5.3.3.12" evidence="8"/>
<keyword evidence="14" id="KW-1185">Reference proteome</keyword>
<sequence>MPRLSLDTNLPASKIPEDFLSTCTSLLSKSLGKRQSYCVSTVNPGVIMTLGGSNDPCGFIQVTSIGSLGPEENPKHIEVLTDYMHQTLGIPKERLLINLQANIQETTGYLGTTFYQLFTVEKGKRL</sequence>
<dbReference type="GeneID" id="100165124"/>
<accession>A0A8R2A0U8</accession>
<dbReference type="InterPro" id="IPR001398">
    <property type="entry name" value="Macrophage_inhib_fac"/>
</dbReference>
<dbReference type="GO" id="GO:0004167">
    <property type="term" value="F:dopachrome isomerase activity"/>
    <property type="evidence" value="ECO:0007669"/>
    <property type="project" value="UniProtKB-EC"/>
</dbReference>
<reference evidence="14" key="1">
    <citation type="submission" date="2010-06" db="EMBL/GenBank/DDBJ databases">
        <authorList>
            <person name="Jiang H."/>
            <person name="Abraham K."/>
            <person name="Ali S."/>
            <person name="Alsbrooks S.L."/>
            <person name="Anim B.N."/>
            <person name="Anosike U.S."/>
            <person name="Attaway T."/>
            <person name="Bandaranaike D.P."/>
            <person name="Battles P.K."/>
            <person name="Bell S.N."/>
            <person name="Bell A.V."/>
            <person name="Beltran B."/>
            <person name="Bickham C."/>
            <person name="Bustamante Y."/>
            <person name="Caleb T."/>
            <person name="Canada A."/>
            <person name="Cardenas V."/>
            <person name="Carter K."/>
            <person name="Chacko J."/>
            <person name="Chandrabose M.N."/>
            <person name="Chavez D."/>
            <person name="Chavez A."/>
            <person name="Chen L."/>
            <person name="Chu H.-S."/>
            <person name="Claassen K.J."/>
            <person name="Cockrell R."/>
            <person name="Collins M."/>
            <person name="Cooper J.A."/>
            <person name="Cree A."/>
            <person name="Curry S.M."/>
            <person name="Da Y."/>
            <person name="Dao M.D."/>
            <person name="Das B."/>
            <person name="Davila M.-L."/>
            <person name="Davy-Carroll L."/>
            <person name="Denson S."/>
            <person name="Dinh H."/>
            <person name="Ebong V.E."/>
            <person name="Edwards J.R."/>
            <person name="Egan A."/>
            <person name="El-Daye J."/>
            <person name="Escobedo L."/>
            <person name="Fernandez S."/>
            <person name="Fernando P.R."/>
            <person name="Flagg N."/>
            <person name="Forbes L.D."/>
            <person name="Fowler R.G."/>
            <person name="Fu Q."/>
            <person name="Gabisi R.A."/>
            <person name="Ganer J."/>
            <person name="Garbino Pronczuk A."/>
            <person name="Garcia R.M."/>
            <person name="Garner T."/>
            <person name="Garrett T.E."/>
            <person name="Gonzalez D.A."/>
            <person name="Hamid H."/>
            <person name="Hawkins E.S."/>
            <person name="Hirani K."/>
            <person name="Hogues M.E."/>
            <person name="Hollins B."/>
            <person name="Hsiao C.-H."/>
            <person name="Jabil R."/>
            <person name="James M.L."/>
            <person name="Jhangiani S.N."/>
            <person name="Johnson B."/>
            <person name="Johnson Q."/>
            <person name="Joshi V."/>
            <person name="Kalu J.B."/>
            <person name="Kam C."/>
            <person name="Kashfia A."/>
            <person name="Keebler J."/>
            <person name="Kisamo H."/>
            <person name="Kovar C.L."/>
            <person name="Lago L.A."/>
            <person name="Lai C.-Y."/>
            <person name="Laidlaw J."/>
            <person name="Lara F."/>
            <person name="Le T.-K."/>
            <person name="Lee S.L."/>
            <person name="Legall F.H."/>
            <person name="Lemon S.J."/>
            <person name="Lewis L.R."/>
            <person name="Li B."/>
            <person name="Liu Y."/>
            <person name="Liu Y.-S."/>
            <person name="Lopez J."/>
            <person name="Lozado R.J."/>
            <person name="Lu J."/>
            <person name="Madu R.C."/>
            <person name="Maheshwari M."/>
            <person name="Maheshwari R."/>
            <person name="Malloy K."/>
            <person name="Martinez E."/>
            <person name="Mathew T."/>
            <person name="Mercado I.C."/>
            <person name="Mercado C."/>
            <person name="Meyer B."/>
            <person name="Montgomery K."/>
            <person name="Morgan M.B."/>
            <person name="Munidasa M."/>
            <person name="Nazareth L.V."/>
            <person name="Nelson J."/>
            <person name="Ng B.M."/>
            <person name="Nguyen N.B."/>
            <person name="Nguyen P.Q."/>
            <person name="Nguyen T."/>
            <person name="Obregon M."/>
            <person name="Okwuonu G.O."/>
            <person name="Onwere C.G."/>
            <person name="Orozco G."/>
            <person name="Parra A."/>
            <person name="Patel S."/>
            <person name="Patil S."/>
            <person name="Perez A."/>
            <person name="Perez Y."/>
            <person name="Pham C."/>
            <person name="Primus E.L."/>
            <person name="Pu L.-L."/>
            <person name="Puazo M."/>
            <person name="Qin X."/>
            <person name="Quiroz J.B."/>
            <person name="Reese J."/>
            <person name="Richards S."/>
            <person name="Rives C.M."/>
            <person name="Robberts R."/>
            <person name="Ruiz S.J."/>
            <person name="Ruiz M.J."/>
            <person name="Santibanez J."/>
            <person name="Schneider B.W."/>
            <person name="Sisson I."/>
            <person name="Smith M."/>
            <person name="Sodergren E."/>
            <person name="Song X.-Z."/>
            <person name="Song B.B."/>
            <person name="Summersgill H."/>
            <person name="Thelus R."/>
            <person name="Thornton R.D."/>
            <person name="Trejos Z.Y."/>
            <person name="Usmani K."/>
            <person name="Vattathil S."/>
            <person name="Villasana D."/>
            <person name="Walker D.L."/>
            <person name="Wang S."/>
            <person name="Wang K."/>
            <person name="White C.S."/>
            <person name="Williams A.C."/>
            <person name="Williamson J."/>
            <person name="Wilson K."/>
            <person name="Woghiren I.O."/>
            <person name="Woodworth J.R."/>
            <person name="Worley K.C."/>
            <person name="Wright R.A."/>
            <person name="Wu W."/>
            <person name="Young L."/>
            <person name="Zhang L."/>
            <person name="Zhang J."/>
            <person name="Zhu Y."/>
            <person name="Muzny D.M."/>
            <person name="Weinstock G."/>
            <person name="Gibbs R.A."/>
        </authorList>
    </citation>
    <scope>NUCLEOTIDE SEQUENCE [LARGE SCALE GENOMIC DNA]</scope>
    <source>
        <strain evidence="14">LSR1</strain>
    </source>
</reference>
<dbReference type="GO" id="GO:0005615">
    <property type="term" value="C:extracellular space"/>
    <property type="evidence" value="ECO:0007669"/>
    <property type="project" value="UniProtKB-KW"/>
</dbReference>
<reference evidence="13" key="2">
    <citation type="submission" date="2022-06" db="UniProtKB">
        <authorList>
            <consortium name="EnsemblMetazoa"/>
        </authorList>
    </citation>
    <scope>IDENTIFICATION</scope>
</reference>
<dbReference type="PANTHER" id="PTHR11954:SF6">
    <property type="entry name" value="MACROPHAGE MIGRATION INHIBITORY FACTOR"/>
    <property type="match status" value="1"/>
</dbReference>
<organism evidence="13 14">
    <name type="scientific">Acyrthosiphon pisum</name>
    <name type="common">Pea aphid</name>
    <dbReference type="NCBI Taxonomy" id="7029"/>
    <lineage>
        <taxon>Eukaryota</taxon>
        <taxon>Metazoa</taxon>
        <taxon>Ecdysozoa</taxon>
        <taxon>Arthropoda</taxon>
        <taxon>Hexapoda</taxon>
        <taxon>Insecta</taxon>
        <taxon>Pterygota</taxon>
        <taxon>Neoptera</taxon>
        <taxon>Paraneoptera</taxon>
        <taxon>Hemiptera</taxon>
        <taxon>Sternorrhyncha</taxon>
        <taxon>Aphidomorpha</taxon>
        <taxon>Aphidoidea</taxon>
        <taxon>Aphididae</taxon>
        <taxon>Macrosiphini</taxon>
        <taxon>Acyrthosiphon</taxon>
    </lineage>
</organism>
<dbReference type="SMR" id="A0A8R2A0U8"/>
<evidence type="ECO:0000256" key="2">
    <source>
        <dbReference type="ARBA" id="ARBA00005851"/>
    </source>
</evidence>
<evidence type="ECO:0000256" key="4">
    <source>
        <dbReference type="ARBA" id="ARBA00022525"/>
    </source>
</evidence>
<evidence type="ECO:0000313" key="13">
    <source>
        <dbReference type="EnsemblMetazoa" id="XP_001946940.1"/>
    </source>
</evidence>
<evidence type="ECO:0000313" key="14">
    <source>
        <dbReference type="Proteomes" id="UP000007819"/>
    </source>
</evidence>
<evidence type="ECO:0000256" key="1">
    <source>
        <dbReference type="ARBA" id="ARBA00004613"/>
    </source>
</evidence>
<evidence type="ECO:0000256" key="5">
    <source>
        <dbReference type="ARBA" id="ARBA00023235"/>
    </source>
</evidence>
<dbReference type="PANTHER" id="PTHR11954">
    <property type="entry name" value="D-DOPACHROME DECARBOXYLASE"/>
    <property type="match status" value="1"/>
</dbReference>
<evidence type="ECO:0000256" key="3">
    <source>
        <dbReference type="ARBA" id="ARBA00022514"/>
    </source>
</evidence>
<dbReference type="GO" id="GO:0005125">
    <property type="term" value="F:cytokine activity"/>
    <property type="evidence" value="ECO:0007669"/>
    <property type="project" value="UniProtKB-KW"/>
</dbReference>
<name>A0A8R2A0U8_ACYPI</name>
<evidence type="ECO:0000256" key="8">
    <source>
        <dbReference type="ARBA" id="ARBA00038932"/>
    </source>
</evidence>
<dbReference type="EnsemblMetazoa" id="XM_001946905.5">
    <property type="protein sequence ID" value="XP_001946940.1"/>
    <property type="gene ID" value="LOC100165124"/>
</dbReference>
<dbReference type="OMA" id="NDPCGFI"/>
<dbReference type="Proteomes" id="UP000007819">
    <property type="component" value="Chromosome A2"/>
</dbReference>
<keyword evidence="4" id="KW-0964">Secreted</keyword>
<dbReference type="SUPFAM" id="SSF55331">
    <property type="entry name" value="Tautomerase/MIF"/>
    <property type="match status" value="1"/>
</dbReference>
<evidence type="ECO:0000256" key="6">
    <source>
        <dbReference type="ARBA" id="ARBA00036735"/>
    </source>
</evidence>
<proteinExistence type="inferred from homology"/>
<dbReference type="GO" id="GO:0050178">
    <property type="term" value="F:phenylpyruvate tautomerase activity"/>
    <property type="evidence" value="ECO:0007669"/>
    <property type="project" value="UniProtKB-EC"/>
</dbReference>
<keyword evidence="3" id="KW-0202">Cytokine</keyword>
<dbReference type="EC" id="5.3.2.1" evidence="9"/>
<dbReference type="RefSeq" id="XP_001946940.1">
    <property type="nucleotide sequence ID" value="XM_001946905.4"/>
</dbReference>
<dbReference type="InterPro" id="IPR014347">
    <property type="entry name" value="Tautomerase/MIF_sf"/>
</dbReference>
<keyword evidence="5" id="KW-0413">Isomerase</keyword>
<dbReference type="AlphaFoldDB" id="A0A8R2A0U8"/>
<dbReference type="Gene3D" id="3.30.429.10">
    <property type="entry name" value="Macrophage Migration Inhibitory Factor"/>
    <property type="match status" value="1"/>
</dbReference>
<dbReference type="KEGG" id="api:100165124"/>
<comment type="catalytic activity">
    <reaction evidence="7">
        <text>L-dopachrome = 5,6-dihydroxyindole-2-carboxylate</text>
        <dbReference type="Rhea" id="RHEA:13041"/>
        <dbReference type="ChEBI" id="CHEBI:16875"/>
        <dbReference type="ChEBI" id="CHEBI:57509"/>
        <dbReference type="EC" id="5.3.3.12"/>
    </reaction>
</comment>
<dbReference type="Pfam" id="PF01187">
    <property type="entry name" value="MIF"/>
    <property type="match status" value="1"/>
</dbReference>
<comment type="similarity">
    <text evidence="2">Belongs to the MIF family.</text>
</comment>
<evidence type="ECO:0000256" key="9">
    <source>
        <dbReference type="ARBA" id="ARBA00039086"/>
    </source>
</evidence>
<comment type="subcellular location">
    <subcellularLocation>
        <location evidence="1">Secreted</location>
    </subcellularLocation>
</comment>
<evidence type="ECO:0000256" key="11">
    <source>
        <dbReference type="ARBA" id="ARBA00041912"/>
    </source>
</evidence>
<evidence type="ECO:0000256" key="7">
    <source>
        <dbReference type="ARBA" id="ARBA00036823"/>
    </source>
</evidence>
<evidence type="ECO:0000256" key="12">
    <source>
        <dbReference type="ARBA" id="ARBA00042730"/>
    </source>
</evidence>
<comment type="catalytic activity">
    <reaction evidence="6">
        <text>3-phenylpyruvate = enol-phenylpyruvate</text>
        <dbReference type="Rhea" id="RHEA:17097"/>
        <dbReference type="ChEBI" id="CHEBI:16815"/>
        <dbReference type="ChEBI" id="CHEBI:18005"/>
        <dbReference type="EC" id="5.3.2.1"/>
    </reaction>
</comment>